<dbReference type="Gene3D" id="3.30.420.10">
    <property type="entry name" value="Ribonuclease H-like superfamily/Ribonuclease H"/>
    <property type="match status" value="1"/>
</dbReference>
<evidence type="ECO:0008006" key="3">
    <source>
        <dbReference type="Google" id="ProtNLM"/>
    </source>
</evidence>
<keyword evidence="2" id="KW-1185">Reference proteome</keyword>
<dbReference type="InterPro" id="IPR036388">
    <property type="entry name" value="WH-like_DNA-bd_sf"/>
</dbReference>
<sequence>MVIDGRDDRCVCVQISINVCWSIVADTRLDHDPTQTQKELAITLGVTQQAIFHRSKEIGMFRKVKNWVRKGFLHRIVTVDEKWAHYDYPKHWTTYLYPGCASSSMAKPNIHGGKIMLCIWWDHLGVSGALREKRLQYANRHDKTILQHDNARPHAAAPVKTYSGTSTYERPNIRVFRDTSRRASDFLLLVTSEIRDTGSVQ</sequence>
<dbReference type="Proteomes" id="UP001235939">
    <property type="component" value="Chromosome 19"/>
</dbReference>
<dbReference type="InterPro" id="IPR001888">
    <property type="entry name" value="Transposase_1"/>
</dbReference>
<evidence type="ECO:0000313" key="1">
    <source>
        <dbReference type="EMBL" id="UYV80950.1"/>
    </source>
</evidence>
<dbReference type="PANTHER" id="PTHR46060:SF2">
    <property type="entry name" value="HISTONE-LYSINE N-METHYLTRANSFERASE SETMAR"/>
    <property type="match status" value="1"/>
</dbReference>
<proteinExistence type="predicted"/>
<dbReference type="PANTHER" id="PTHR46060">
    <property type="entry name" value="MARINER MOS1 TRANSPOSASE-LIKE PROTEIN"/>
    <property type="match status" value="1"/>
</dbReference>
<dbReference type="EMBL" id="CP092881">
    <property type="protein sequence ID" value="UYV80950.1"/>
    <property type="molecule type" value="Genomic_DNA"/>
</dbReference>
<reference evidence="1 2" key="1">
    <citation type="submission" date="2022-01" db="EMBL/GenBank/DDBJ databases">
        <title>A chromosomal length assembly of Cordylochernes scorpioides.</title>
        <authorList>
            <person name="Zeh D."/>
            <person name="Zeh J."/>
        </authorList>
    </citation>
    <scope>NUCLEOTIDE SEQUENCE [LARGE SCALE GENOMIC DNA]</scope>
    <source>
        <strain evidence="1">IN4F17</strain>
        <tissue evidence="1">Whole Body</tissue>
    </source>
</reference>
<dbReference type="Gene3D" id="1.10.10.10">
    <property type="entry name" value="Winged helix-like DNA-binding domain superfamily/Winged helix DNA-binding domain"/>
    <property type="match status" value="1"/>
</dbReference>
<dbReference type="InterPro" id="IPR052709">
    <property type="entry name" value="Transposase-MT_Hybrid"/>
</dbReference>
<protein>
    <recommendedName>
        <fullName evidence="3">Mariner Mos1 transposase</fullName>
    </recommendedName>
</protein>
<accession>A0ABY6LID5</accession>
<dbReference type="Pfam" id="PF01359">
    <property type="entry name" value="Transposase_1"/>
    <property type="match status" value="1"/>
</dbReference>
<gene>
    <name evidence="1" type="ORF">LAZ67_19002261</name>
</gene>
<evidence type="ECO:0000313" key="2">
    <source>
        <dbReference type="Proteomes" id="UP001235939"/>
    </source>
</evidence>
<name>A0ABY6LID5_9ARAC</name>
<organism evidence="1 2">
    <name type="scientific">Cordylochernes scorpioides</name>
    <dbReference type="NCBI Taxonomy" id="51811"/>
    <lineage>
        <taxon>Eukaryota</taxon>
        <taxon>Metazoa</taxon>
        <taxon>Ecdysozoa</taxon>
        <taxon>Arthropoda</taxon>
        <taxon>Chelicerata</taxon>
        <taxon>Arachnida</taxon>
        <taxon>Pseudoscorpiones</taxon>
        <taxon>Cheliferoidea</taxon>
        <taxon>Chernetidae</taxon>
        <taxon>Cordylochernes</taxon>
    </lineage>
</organism>
<dbReference type="InterPro" id="IPR036397">
    <property type="entry name" value="RNaseH_sf"/>
</dbReference>